<name>A0AAP0NB30_LIQFO</name>
<keyword evidence="3" id="KW-1185">Reference proteome</keyword>
<accession>A0AAP0NB30</accession>
<proteinExistence type="predicted"/>
<keyword evidence="1" id="KW-0732">Signal</keyword>
<dbReference type="AlphaFoldDB" id="A0AAP0NB30"/>
<protein>
    <submittedName>
        <fullName evidence="2">Uncharacterized protein</fullName>
    </submittedName>
</protein>
<evidence type="ECO:0000313" key="3">
    <source>
        <dbReference type="Proteomes" id="UP001415857"/>
    </source>
</evidence>
<feature type="chain" id="PRO_5042894446" evidence="1">
    <location>
        <begin position="18"/>
        <end position="52"/>
    </location>
</feature>
<reference evidence="2 3" key="1">
    <citation type="journal article" date="2024" name="Plant J.">
        <title>Genome sequences and population genomics reveal climatic adaptation and genomic divergence between two closely related sweetgum species.</title>
        <authorList>
            <person name="Xu W.Q."/>
            <person name="Ren C.Q."/>
            <person name="Zhang X.Y."/>
            <person name="Comes H.P."/>
            <person name="Liu X.H."/>
            <person name="Li Y.G."/>
            <person name="Kettle C.J."/>
            <person name="Jalonen R."/>
            <person name="Gaisberger H."/>
            <person name="Ma Y.Z."/>
            <person name="Qiu Y.X."/>
        </authorList>
    </citation>
    <scope>NUCLEOTIDE SEQUENCE [LARGE SCALE GENOMIC DNA]</scope>
    <source>
        <strain evidence="2">Hangzhou</strain>
    </source>
</reference>
<dbReference type="Proteomes" id="UP001415857">
    <property type="component" value="Unassembled WGS sequence"/>
</dbReference>
<dbReference type="EMBL" id="JBBPBK010000015">
    <property type="protein sequence ID" value="KAK9269770.1"/>
    <property type="molecule type" value="Genomic_DNA"/>
</dbReference>
<organism evidence="2 3">
    <name type="scientific">Liquidambar formosana</name>
    <name type="common">Formosan gum</name>
    <dbReference type="NCBI Taxonomy" id="63359"/>
    <lineage>
        <taxon>Eukaryota</taxon>
        <taxon>Viridiplantae</taxon>
        <taxon>Streptophyta</taxon>
        <taxon>Embryophyta</taxon>
        <taxon>Tracheophyta</taxon>
        <taxon>Spermatophyta</taxon>
        <taxon>Magnoliopsida</taxon>
        <taxon>eudicotyledons</taxon>
        <taxon>Gunneridae</taxon>
        <taxon>Pentapetalae</taxon>
        <taxon>Saxifragales</taxon>
        <taxon>Altingiaceae</taxon>
        <taxon>Liquidambar</taxon>
    </lineage>
</organism>
<feature type="signal peptide" evidence="1">
    <location>
        <begin position="1"/>
        <end position="17"/>
    </location>
</feature>
<comment type="caution">
    <text evidence="2">The sequence shown here is derived from an EMBL/GenBank/DDBJ whole genome shotgun (WGS) entry which is preliminary data.</text>
</comment>
<evidence type="ECO:0000256" key="1">
    <source>
        <dbReference type="SAM" id="SignalP"/>
    </source>
</evidence>
<sequence length="52" mass="5938">MEVKLLLLLLVDHPIVSNLDSVWKLSEDECCTENFVAAAFDGLWYIKLELLS</sequence>
<evidence type="ECO:0000313" key="2">
    <source>
        <dbReference type="EMBL" id="KAK9269770.1"/>
    </source>
</evidence>
<gene>
    <name evidence="2" type="ORF">L1049_001548</name>
</gene>